<evidence type="ECO:0000313" key="2">
    <source>
        <dbReference type="EMBL" id="QGN14564.1"/>
    </source>
</evidence>
<gene>
    <name evidence="2" type="primary">LDS1</name>
    <name evidence="2" type="ORF">FIM1_1226</name>
</gene>
<proteinExistence type="predicted"/>
<dbReference type="InterPro" id="IPR052786">
    <property type="entry name" value="Spore_wall_assembly"/>
</dbReference>
<reference evidence="2 3" key="2">
    <citation type="submission" date="2019-11" db="EMBL/GenBank/DDBJ databases">
        <authorList>
            <person name="Lu H."/>
        </authorList>
    </citation>
    <scope>NUCLEOTIDE SEQUENCE [LARGE SCALE GENOMIC DNA]</scope>
    <source>
        <strain evidence="2 3">FIM1</strain>
    </source>
</reference>
<dbReference type="PANTHER" id="PTHR34292">
    <property type="entry name" value="OUTER SPORE WALL PROTEIN LDS1"/>
    <property type="match status" value="1"/>
</dbReference>
<name>A0ABX6EUJ9_KLUMA</name>
<dbReference type="Proteomes" id="UP000422736">
    <property type="component" value="Chromosome 2"/>
</dbReference>
<keyword evidence="1" id="KW-1133">Transmembrane helix</keyword>
<reference evidence="2 3" key="1">
    <citation type="submission" date="2016-03" db="EMBL/GenBank/DDBJ databases">
        <title>How can Kluyveromyces marxianus grow so fast - potential evolutionary course in Saccharomyces Complex revealed by comparative genomics.</title>
        <authorList>
            <person name="Mo W."/>
            <person name="Lu W."/>
            <person name="Yang X."/>
            <person name="Qi J."/>
            <person name="Lv H."/>
        </authorList>
    </citation>
    <scope>NUCLEOTIDE SEQUENCE [LARGE SCALE GENOMIC DNA]</scope>
    <source>
        <strain evidence="2 3">FIM1</strain>
    </source>
</reference>
<dbReference type="EMBL" id="CP015055">
    <property type="protein sequence ID" value="QGN14564.1"/>
    <property type="molecule type" value="Genomic_DNA"/>
</dbReference>
<evidence type="ECO:0000313" key="3">
    <source>
        <dbReference type="Proteomes" id="UP000422736"/>
    </source>
</evidence>
<organism evidence="2 3">
    <name type="scientific">Kluyveromyces marxianus</name>
    <name type="common">Yeast</name>
    <name type="synonym">Candida kefyr</name>
    <dbReference type="NCBI Taxonomy" id="4911"/>
    <lineage>
        <taxon>Eukaryota</taxon>
        <taxon>Fungi</taxon>
        <taxon>Dikarya</taxon>
        <taxon>Ascomycota</taxon>
        <taxon>Saccharomycotina</taxon>
        <taxon>Saccharomycetes</taxon>
        <taxon>Saccharomycetales</taxon>
        <taxon>Saccharomycetaceae</taxon>
        <taxon>Kluyveromyces</taxon>
    </lineage>
</organism>
<sequence>MSFAGTLLCCGVGGLIFKYGDQKHEKVELPEEMGIQDYTIGFAQKQFSVVKGRFDDALKSILPGFSTPGLYLYPFRAYWEVLKTPEYWKSTIPIMILYGILYILVTVVYTLSILPVYTPISVFLGPLGLLVAWVHMFLHTNMLTMMSIRMSQMNTFTMSQALKLRKIEQGVVASEIQTGTDQPVKYYYSVWSRYYLLNHLPWKMGEYLLGFAVLCVLLAFSAIPIVGPIGFNVLVSPVITRIYWAPYLRFRNVNNLEREQRFYKNFGHYTAFGATAALVESIPVVSAFAYAAHAIAICDWAQEEPLVLP</sequence>
<evidence type="ECO:0000256" key="1">
    <source>
        <dbReference type="SAM" id="Phobius"/>
    </source>
</evidence>
<feature type="transmembrane region" description="Helical" evidence="1">
    <location>
        <begin position="207"/>
        <end position="231"/>
    </location>
</feature>
<protein>
    <submittedName>
        <fullName evidence="2">Membrane protein YAL018C</fullName>
    </submittedName>
</protein>
<keyword evidence="1" id="KW-0812">Transmembrane</keyword>
<feature type="transmembrane region" description="Helical" evidence="1">
    <location>
        <begin position="96"/>
        <end position="117"/>
    </location>
</feature>
<keyword evidence="3" id="KW-1185">Reference proteome</keyword>
<keyword evidence="1" id="KW-0472">Membrane</keyword>
<dbReference type="PANTHER" id="PTHR34292:SF2">
    <property type="entry name" value="OUTER SPORE WALL PROTEIN LDS1"/>
    <property type="match status" value="1"/>
</dbReference>
<feature type="transmembrane region" description="Helical" evidence="1">
    <location>
        <begin position="123"/>
        <end position="143"/>
    </location>
</feature>
<accession>A0ABX6EUJ9</accession>